<gene>
    <name evidence="1" type="ORF">A2519_20265</name>
</gene>
<evidence type="ECO:0000313" key="1">
    <source>
        <dbReference type="EMBL" id="OGK01094.1"/>
    </source>
</evidence>
<dbReference type="EMBL" id="MFYX01000133">
    <property type="protein sequence ID" value="OGK01094.1"/>
    <property type="molecule type" value="Genomic_DNA"/>
</dbReference>
<dbReference type="Proteomes" id="UP000179243">
    <property type="component" value="Unassembled WGS sequence"/>
</dbReference>
<protein>
    <submittedName>
        <fullName evidence="1">Uncharacterized protein</fullName>
    </submittedName>
</protein>
<dbReference type="AlphaFoldDB" id="A0A1F7F338"/>
<name>A0A1F7F338_UNCRA</name>
<evidence type="ECO:0000313" key="2">
    <source>
        <dbReference type="Proteomes" id="UP000179243"/>
    </source>
</evidence>
<accession>A0A1F7F338</accession>
<organism evidence="1 2">
    <name type="scientific">Candidatus Raymondbacteria bacterium RIFOXYD12_FULL_49_13</name>
    <dbReference type="NCBI Taxonomy" id="1817890"/>
    <lineage>
        <taxon>Bacteria</taxon>
        <taxon>Raymondiibacteriota</taxon>
    </lineage>
</organism>
<comment type="caution">
    <text evidence="1">The sequence shown here is derived from an EMBL/GenBank/DDBJ whole genome shotgun (WGS) entry which is preliminary data.</text>
</comment>
<sequence length="248" mass="28035">MIRHVILMLMPAIALTYTNPVMRPPMPPVSGMWTSPKIDPGNNVIEYRVCYKNGEDDIIKSKMHGVSEISDNPKTYLSKGLFKRVRPKDTEYIYGNDMMGTPSGDHWIFNPMGGRISTWTYYPSSNKKAIALISKEDDKKVKYSLVSVRKFIQDDPRAMTYANIELGGNLASFGLLMLGMAAWNIGDATGKYEIKYGSLSVLLAPILFLCTRTKYKAITAYNQFEPVEDKSFHFFNNKKENGLVPSDF</sequence>
<proteinExistence type="predicted"/>
<reference evidence="1 2" key="1">
    <citation type="journal article" date="2016" name="Nat. Commun.">
        <title>Thousands of microbial genomes shed light on interconnected biogeochemical processes in an aquifer system.</title>
        <authorList>
            <person name="Anantharaman K."/>
            <person name="Brown C.T."/>
            <person name="Hug L.A."/>
            <person name="Sharon I."/>
            <person name="Castelle C.J."/>
            <person name="Probst A.J."/>
            <person name="Thomas B.C."/>
            <person name="Singh A."/>
            <person name="Wilkins M.J."/>
            <person name="Karaoz U."/>
            <person name="Brodie E.L."/>
            <person name="Williams K.H."/>
            <person name="Hubbard S.S."/>
            <person name="Banfield J.F."/>
        </authorList>
    </citation>
    <scope>NUCLEOTIDE SEQUENCE [LARGE SCALE GENOMIC DNA]</scope>
</reference>